<comment type="similarity">
    <text evidence="2">Belongs to the GtrA family.</text>
</comment>
<evidence type="ECO:0000256" key="5">
    <source>
        <dbReference type="ARBA" id="ARBA00023136"/>
    </source>
</evidence>
<dbReference type="EMBL" id="MIKB01000016">
    <property type="protein sequence ID" value="OEG15204.1"/>
    <property type="molecule type" value="Genomic_DNA"/>
</dbReference>
<feature type="domain" description="GtrA/DPMS transmembrane" evidence="7">
    <location>
        <begin position="19"/>
        <end position="136"/>
    </location>
</feature>
<comment type="subcellular location">
    <subcellularLocation>
        <location evidence="1">Membrane</location>
        <topology evidence="1">Multi-pass membrane protein</topology>
    </subcellularLocation>
</comment>
<evidence type="ECO:0000256" key="3">
    <source>
        <dbReference type="ARBA" id="ARBA00022692"/>
    </source>
</evidence>
<evidence type="ECO:0000256" key="6">
    <source>
        <dbReference type="SAM" id="Phobius"/>
    </source>
</evidence>
<evidence type="ECO:0000313" key="9">
    <source>
        <dbReference type="Proteomes" id="UP000094764"/>
    </source>
</evidence>
<dbReference type="GO" id="GO:0005886">
    <property type="term" value="C:plasma membrane"/>
    <property type="evidence" value="ECO:0007669"/>
    <property type="project" value="TreeGrafter"/>
</dbReference>
<reference evidence="9" key="1">
    <citation type="submission" date="2016-09" db="EMBL/GenBank/DDBJ databases">
        <authorList>
            <person name="Gulvik C.A."/>
        </authorList>
    </citation>
    <scope>NUCLEOTIDE SEQUENCE [LARGE SCALE GENOMIC DNA]</scope>
    <source>
        <strain evidence="9">LMG 26306</strain>
    </source>
</reference>
<evidence type="ECO:0000256" key="4">
    <source>
        <dbReference type="ARBA" id="ARBA00022989"/>
    </source>
</evidence>
<protein>
    <recommendedName>
        <fullName evidence="7">GtrA/DPMS transmembrane domain-containing protein</fullName>
    </recommendedName>
</protein>
<evidence type="ECO:0000256" key="1">
    <source>
        <dbReference type="ARBA" id="ARBA00004141"/>
    </source>
</evidence>
<comment type="caution">
    <text evidence="8">The sequence shown here is derived from an EMBL/GenBank/DDBJ whole genome shotgun (WGS) entry which is preliminary data.</text>
</comment>
<dbReference type="RefSeq" id="WP_069635693.1">
    <property type="nucleotide sequence ID" value="NZ_JXKZ01000005.1"/>
</dbReference>
<keyword evidence="5 6" id="KW-0472">Membrane</keyword>
<dbReference type="PANTHER" id="PTHR38459">
    <property type="entry name" value="PROPHAGE BACTOPRENOL-LINKED GLUCOSE TRANSLOCASE HOMOLOG"/>
    <property type="match status" value="1"/>
</dbReference>
<dbReference type="Proteomes" id="UP000094764">
    <property type="component" value="Unassembled WGS sequence"/>
</dbReference>
<dbReference type="GO" id="GO:0000271">
    <property type="term" value="P:polysaccharide biosynthetic process"/>
    <property type="evidence" value="ECO:0007669"/>
    <property type="project" value="InterPro"/>
</dbReference>
<sequence>MSKVGGIFKVFLTRETITYFIFGVLTTLLNVLAFYLLYTFIGIDWTLSNCFAWMIGVTFAFITNKLFVFQSQRYQMVQMIKEVVAFIIARLFSLGVEMVGMFLFIDILLINGISSKIVMGVLVIVINYVLSKLVIFK</sequence>
<evidence type="ECO:0000313" key="8">
    <source>
        <dbReference type="EMBL" id="OEG15204.1"/>
    </source>
</evidence>
<dbReference type="PANTHER" id="PTHR38459:SF5">
    <property type="entry name" value="CELL WALL TEICHOIC ACID GLYCOSYLATION PROTEIN GTCA"/>
    <property type="match status" value="1"/>
</dbReference>
<dbReference type="STRING" id="903983.BCR23_10230"/>
<gene>
    <name evidence="8" type="ORF">BCR23_10230</name>
</gene>
<accession>A0A1E5GR64</accession>
<dbReference type="Pfam" id="PF04138">
    <property type="entry name" value="GtrA_DPMS_TM"/>
    <property type="match status" value="1"/>
</dbReference>
<dbReference type="AlphaFoldDB" id="A0A1E5GR64"/>
<proteinExistence type="inferred from homology"/>
<keyword evidence="3 6" id="KW-0812">Transmembrane</keyword>
<feature type="transmembrane region" description="Helical" evidence="6">
    <location>
        <begin position="17"/>
        <end position="37"/>
    </location>
</feature>
<feature type="transmembrane region" description="Helical" evidence="6">
    <location>
        <begin position="117"/>
        <end position="136"/>
    </location>
</feature>
<feature type="transmembrane region" description="Helical" evidence="6">
    <location>
        <begin position="83"/>
        <end position="105"/>
    </location>
</feature>
<evidence type="ECO:0000259" key="7">
    <source>
        <dbReference type="Pfam" id="PF04138"/>
    </source>
</evidence>
<dbReference type="InterPro" id="IPR051401">
    <property type="entry name" value="GtrA_CellWall_Glycosyl"/>
</dbReference>
<name>A0A1E5GR64_9ENTE</name>
<feature type="transmembrane region" description="Helical" evidence="6">
    <location>
        <begin position="43"/>
        <end position="62"/>
    </location>
</feature>
<dbReference type="InterPro" id="IPR007267">
    <property type="entry name" value="GtrA_DPMS_TM"/>
</dbReference>
<evidence type="ECO:0000256" key="2">
    <source>
        <dbReference type="ARBA" id="ARBA00009399"/>
    </source>
</evidence>
<organism evidence="8 9">
    <name type="scientific">Enterococcus quebecensis</name>
    <dbReference type="NCBI Taxonomy" id="903983"/>
    <lineage>
        <taxon>Bacteria</taxon>
        <taxon>Bacillati</taxon>
        <taxon>Bacillota</taxon>
        <taxon>Bacilli</taxon>
        <taxon>Lactobacillales</taxon>
        <taxon>Enterococcaceae</taxon>
        <taxon>Enterococcus</taxon>
    </lineage>
</organism>
<keyword evidence="4 6" id="KW-1133">Transmembrane helix</keyword>
<keyword evidence="9" id="KW-1185">Reference proteome</keyword>